<dbReference type="AlphaFoldDB" id="A0A8N4IB70"/>
<dbReference type="Pfam" id="PF13639">
    <property type="entry name" value="zf-RING_2"/>
    <property type="match status" value="1"/>
</dbReference>
<evidence type="ECO:0000313" key="7">
    <source>
        <dbReference type="RefSeq" id="XP_029117690.1"/>
    </source>
</evidence>
<gene>
    <name evidence="7" type="primary">LOC114913192</name>
</gene>
<evidence type="ECO:0000313" key="6">
    <source>
        <dbReference type="Proteomes" id="UP000504607"/>
    </source>
</evidence>
<dbReference type="GO" id="GO:0008270">
    <property type="term" value="F:zinc ion binding"/>
    <property type="evidence" value="ECO:0007669"/>
    <property type="project" value="UniProtKB-KW"/>
</dbReference>
<dbReference type="GO" id="GO:0006511">
    <property type="term" value="P:ubiquitin-dependent protein catabolic process"/>
    <property type="evidence" value="ECO:0007669"/>
    <property type="project" value="TreeGrafter"/>
</dbReference>
<keyword evidence="2 4" id="KW-0863">Zinc-finger</keyword>
<keyword evidence="1" id="KW-0479">Metal-binding</keyword>
<dbReference type="SUPFAM" id="SSF57850">
    <property type="entry name" value="RING/U-box"/>
    <property type="match status" value="1"/>
</dbReference>
<organism evidence="6 7">
    <name type="scientific">Elaeis guineensis var. tenera</name>
    <name type="common">Oil palm</name>
    <dbReference type="NCBI Taxonomy" id="51953"/>
    <lineage>
        <taxon>Eukaryota</taxon>
        <taxon>Viridiplantae</taxon>
        <taxon>Streptophyta</taxon>
        <taxon>Embryophyta</taxon>
        <taxon>Tracheophyta</taxon>
        <taxon>Spermatophyta</taxon>
        <taxon>Magnoliopsida</taxon>
        <taxon>Liliopsida</taxon>
        <taxon>Arecaceae</taxon>
        <taxon>Arecoideae</taxon>
        <taxon>Cocoseae</taxon>
        <taxon>Elaeidinae</taxon>
        <taxon>Elaeis</taxon>
    </lineage>
</organism>
<accession>A0A8N4IB70</accession>
<evidence type="ECO:0000256" key="2">
    <source>
        <dbReference type="ARBA" id="ARBA00022771"/>
    </source>
</evidence>
<evidence type="ECO:0000256" key="4">
    <source>
        <dbReference type="PROSITE-ProRule" id="PRU00175"/>
    </source>
</evidence>
<protein>
    <submittedName>
        <fullName evidence="7">E3 ubiquitin-protein ligase RING1-like</fullName>
    </submittedName>
</protein>
<reference evidence="7" key="1">
    <citation type="submission" date="2025-08" db="UniProtKB">
        <authorList>
            <consortium name="RefSeq"/>
        </authorList>
    </citation>
    <scope>IDENTIFICATION</scope>
</reference>
<evidence type="ECO:0000256" key="3">
    <source>
        <dbReference type="ARBA" id="ARBA00022833"/>
    </source>
</evidence>
<dbReference type="InterPro" id="IPR051834">
    <property type="entry name" value="RING_finger_E3_ligase"/>
</dbReference>
<dbReference type="PANTHER" id="PTHR45931">
    <property type="entry name" value="SI:CH211-59O9.10"/>
    <property type="match status" value="1"/>
</dbReference>
<dbReference type="PANTHER" id="PTHR45931:SF16">
    <property type="entry name" value="RING_U-BOX SUPERFAMILY PROTEIN"/>
    <property type="match status" value="1"/>
</dbReference>
<dbReference type="OrthoDB" id="21204at2759"/>
<keyword evidence="3" id="KW-0862">Zinc</keyword>
<dbReference type="InterPro" id="IPR013083">
    <property type="entry name" value="Znf_RING/FYVE/PHD"/>
</dbReference>
<dbReference type="Proteomes" id="UP000504607">
    <property type="component" value="Unplaced"/>
</dbReference>
<dbReference type="InterPro" id="IPR001841">
    <property type="entry name" value="Znf_RING"/>
</dbReference>
<evidence type="ECO:0000259" key="5">
    <source>
        <dbReference type="PROSITE" id="PS50089"/>
    </source>
</evidence>
<dbReference type="CDD" id="cd16469">
    <property type="entry name" value="RING-H2_RNF24-like"/>
    <property type="match status" value="1"/>
</dbReference>
<dbReference type="Gene3D" id="3.30.40.10">
    <property type="entry name" value="Zinc/RING finger domain, C3HC4 (zinc finger)"/>
    <property type="match status" value="1"/>
</dbReference>
<sequence length="246" mass="27371">MAMSESHILGDTVVHWDVRRVLDPQVQPQVVVRIRFTGFDSSANRISILSAMTHCFRLGQTPLSRALPMIVHFVVAQIHGVHAPSCRFCSDLRRSFSSLFSAQLMAGSVLELLVHIGQLLRPSESNEDVEILLDWMLENPPEQEEEMAGAAYDFDHAEGVDLSHGEYGGMPASRSVIEGLQRSPYGRGDGVREEECVICLEKFDARAEVNKIPCSHAFHSRCIIQWLEVSNLCPICRSQVPTASSN</sequence>
<dbReference type="RefSeq" id="XP_029117690.1">
    <property type="nucleotide sequence ID" value="XM_029261857.1"/>
</dbReference>
<dbReference type="GO" id="GO:0005634">
    <property type="term" value="C:nucleus"/>
    <property type="evidence" value="ECO:0007669"/>
    <property type="project" value="TreeGrafter"/>
</dbReference>
<proteinExistence type="predicted"/>
<dbReference type="GO" id="GO:0061630">
    <property type="term" value="F:ubiquitin protein ligase activity"/>
    <property type="evidence" value="ECO:0007669"/>
    <property type="project" value="TreeGrafter"/>
</dbReference>
<feature type="domain" description="RING-type" evidence="5">
    <location>
        <begin position="196"/>
        <end position="237"/>
    </location>
</feature>
<keyword evidence="6" id="KW-1185">Reference proteome</keyword>
<name>A0A8N4IB70_ELAGV</name>
<dbReference type="SMART" id="SM00184">
    <property type="entry name" value="RING"/>
    <property type="match status" value="1"/>
</dbReference>
<dbReference type="PROSITE" id="PS50089">
    <property type="entry name" value="ZF_RING_2"/>
    <property type="match status" value="1"/>
</dbReference>
<evidence type="ECO:0000256" key="1">
    <source>
        <dbReference type="ARBA" id="ARBA00022723"/>
    </source>
</evidence>
<dbReference type="KEGG" id="egu:114913192"/>